<organism evidence="2 3">
    <name type="scientific">Cinchona calisaya</name>
    <dbReference type="NCBI Taxonomy" id="153742"/>
    <lineage>
        <taxon>Eukaryota</taxon>
        <taxon>Viridiplantae</taxon>
        <taxon>Streptophyta</taxon>
        <taxon>Embryophyta</taxon>
        <taxon>Tracheophyta</taxon>
        <taxon>Spermatophyta</taxon>
        <taxon>Magnoliopsida</taxon>
        <taxon>eudicotyledons</taxon>
        <taxon>Gunneridae</taxon>
        <taxon>Pentapetalae</taxon>
        <taxon>asterids</taxon>
        <taxon>lamiids</taxon>
        <taxon>Gentianales</taxon>
        <taxon>Rubiaceae</taxon>
        <taxon>Cinchonoideae</taxon>
        <taxon>Cinchoneae</taxon>
        <taxon>Cinchona</taxon>
    </lineage>
</organism>
<evidence type="ECO:0000313" key="3">
    <source>
        <dbReference type="Proteomes" id="UP001630127"/>
    </source>
</evidence>
<accession>A0ABD2Z0Q6</accession>
<sequence>MVLGTFTLSLNLRDTVVQSQSVLLLVLGCLILVLELMYAKSITSWCLSYTRGTSVYGSKGPVLFLSIPLSLCNVVCCIFKDENQILTTWFYLIMSFLTCAIVLQTRGQWISDYDSFFFPLKFILIFQLTSSLGPMLALA</sequence>
<comment type="caution">
    <text evidence="2">The sequence shown here is derived from an EMBL/GenBank/DDBJ whole genome shotgun (WGS) entry which is preliminary data.</text>
</comment>
<feature type="transmembrane region" description="Helical" evidence="1">
    <location>
        <begin position="86"/>
        <end position="104"/>
    </location>
</feature>
<evidence type="ECO:0000256" key="1">
    <source>
        <dbReference type="SAM" id="Phobius"/>
    </source>
</evidence>
<proteinExistence type="predicted"/>
<feature type="transmembrane region" description="Helical" evidence="1">
    <location>
        <begin position="116"/>
        <end position="138"/>
    </location>
</feature>
<dbReference type="Proteomes" id="UP001630127">
    <property type="component" value="Unassembled WGS sequence"/>
</dbReference>
<feature type="transmembrane region" description="Helical" evidence="1">
    <location>
        <begin position="21"/>
        <end position="40"/>
    </location>
</feature>
<keyword evidence="3" id="KW-1185">Reference proteome</keyword>
<protein>
    <submittedName>
        <fullName evidence="2">Uncharacterized protein</fullName>
    </submittedName>
</protein>
<name>A0ABD2Z0Q6_9GENT</name>
<gene>
    <name evidence="2" type="ORF">ACH5RR_025813</name>
</gene>
<evidence type="ECO:0000313" key="2">
    <source>
        <dbReference type="EMBL" id="KAL3513096.1"/>
    </source>
</evidence>
<keyword evidence="1" id="KW-0812">Transmembrane</keyword>
<keyword evidence="1" id="KW-1133">Transmembrane helix</keyword>
<reference evidence="2 3" key="1">
    <citation type="submission" date="2024-11" db="EMBL/GenBank/DDBJ databases">
        <title>A near-complete genome assembly of Cinchona calisaya.</title>
        <authorList>
            <person name="Lian D.C."/>
            <person name="Zhao X.W."/>
            <person name="Wei L."/>
        </authorList>
    </citation>
    <scope>NUCLEOTIDE SEQUENCE [LARGE SCALE GENOMIC DNA]</scope>
    <source>
        <tissue evidence="2">Nenye</tissue>
    </source>
</reference>
<feature type="transmembrane region" description="Helical" evidence="1">
    <location>
        <begin position="60"/>
        <end position="79"/>
    </location>
</feature>
<keyword evidence="1" id="KW-0472">Membrane</keyword>
<dbReference type="AlphaFoldDB" id="A0ABD2Z0Q6"/>
<dbReference type="EMBL" id="JBJUIK010000011">
    <property type="protein sequence ID" value="KAL3513096.1"/>
    <property type="molecule type" value="Genomic_DNA"/>
</dbReference>